<protein>
    <submittedName>
        <fullName evidence="1">Uncharacterized protein</fullName>
    </submittedName>
</protein>
<dbReference type="InParanoid" id="A0A218YU77"/>
<name>A0A218YU77_9HELO</name>
<proteinExistence type="predicted"/>
<dbReference type="EMBL" id="MZNU01000403">
    <property type="protein sequence ID" value="OWO98271.1"/>
    <property type="molecule type" value="Genomic_DNA"/>
</dbReference>
<dbReference type="AlphaFoldDB" id="A0A218YU77"/>
<dbReference type="Proteomes" id="UP000242519">
    <property type="component" value="Unassembled WGS sequence"/>
</dbReference>
<reference evidence="1 2" key="1">
    <citation type="submission" date="2017-04" db="EMBL/GenBank/DDBJ databases">
        <title>Draft genome sequence of Marssonina coronaria NL1: causal agent of apple blotch.</title>
        <authorList>
            <person name="Cheng Q."/>
        </authorList>
    </citation>
    <scope>NUCLEOTIDE SEQUENCE [LARGE SCALE GENOMIC DNA]</scope>
    <source>
        <strain evidence="1 2">NL1</strain>
    </source>
</reference>
<accession>A0A218YU77</accession>
<sequence length="60" mass="6712">MLLPHQERCYLTRIMLIGVIFSVPNTYEIFAILLGNLRASHATEASSAGRLDRECLPVPI</sequence>
<evidence type="ECO:0000313" key="2">
    <source>
        <dbReference type="Proteomes" id="UP000242519"/>
    </source>
</evidence>
<gene>
    <name evidence="1" type="ORF">B2J93_9075</name>
</gene>
<evidence type="ECO:0000313" key="1">
    <source>
        <dbReference type="EMBL" id="OWO98271.1"/>
    </source>
</evidence>
<keyword evidence="2" id="KW-1185">Reference proteome</keyword>
<comment type="caution">
    <text evidence="1">The sequence shown here is derived from an EMBL/GenBank/DDBJ whole genome shotgun (WGS) entry which is preliminary data.</text>
</comment>
<organism evidence="1 2">
    <name type="scientific">Diplocarpon coronariae</name>
    <dbReference type="NCBI Taxonomy" id="2795749"/>
    <lineage>
        <taxon>Eukaryota</taxon>
        <taxon>Fungi</taxon>
        <taxon>Dikarya</taxon>
        <taxon>Ascomycota</taxon>
        <taxon>Pezizomycotina</taxon>
        <taxon>Leotiomycetes</taxon>
        <taxon>Helotiales</taxon>
        <taxon>Drepanopezizaceae</taxon>
        <taxon>Diplocarpon</taxon>
    </lineage>
</organism>